<accession>A0A3D9I126</accession>
<evidence type="ECO:0000313" key="3">
    <source>
        <dbReference type="EMBL" id="RED55468.1"/>
    </source>
</evidence>
<proteinExistence type="predicted"/>
<organism evidence="3 4">
    <name type="scientific">Cohnella lupini</name>
    <dbReference type="NCBI Taxonomy" id="1294267"/>
    <lineage>
        <taxon>Bacteria</taxon>
        <taxon>Bacillati</taxon>
        <taxon>Bacillota</taxon>
        <taxon>Bacilli</taxon>
        <taxon>Bacillales</taxon>
        <taxon>Paenibacillaceae</taxon>
        <taxon>Cohnella</taxon>
    </lineage>
</organism>
<comment type="caution">
    <text evidence="3">The sequence shown here is derived from an EMBL/GenBank/DDBJ whole genome shotgun (WGS) entry which is preliminary data.</text>
</comment>
<evidence type="ECO:0000313" key="4">
    <source>
        <dbReference type="Proteomes" id="UP000256869"/>
    </source>
</evidence>
<feature type="domain" description="Xylose isomerase-like TIM barrel" evidence="2">
    <location>
        <begin position="30"/>
        <end position="271"/>
    </location>
</feature>
<protein>
    <submittedName>
        <fullName evidence="3">Sugar phosphate isomerase/epimerase</fullName>
    </submittedName>
</protein>
<dbReference type="Pfam" id="PF01261">
    <property type="entry name" value="AP_endonuc_2"/>
    <property type="match status" value="1"/>
</dbReference>
<dbReference type="PANTHER" id="PTHR12110">
    <property type="entry name" value="HYDROXYPYRUVATE ISOMERASE"/>
    <property type="match status" value="1"/>
</dbReference>
<dbReference type="SUPFAM" id="SSF51658">
    <property type="entry name" value="Xylose isomerase-like"/>
    <property type="match status" value="1"/>
</dbReference>
<dbReference type="GO" id="GO:0016853">
    <property type="term" value="F:isomerase activity"/>
    <property type="evidence" value="ECO:0007669"/>
    <property type="project" value="UniProtKB-KW"/>
</dbReference>
<dbReference type="InterPro" id="IPR013022">
    <property type="entry name" value="Xyl_isomerase-like_TIM-brl"/>
</dbReference>
<keyword evidence="1" id="KW-0175">Coiled coil</keyword>
<keyword evidence="4" id="KW-1185">Reference proteome</keyword>
<dbReference type="OrthoDB" id="256906at2"/>
<feature type="coiled-coil region" evidence="1">
    <location>
        <begin position="73"/>
        <end position="100"/>
    </location>
</feature>
<dbReference type="PANTHER" id="PTHR12110:SF53">
    <property type="entry name" value="BLR5974 PROTEIN"/>
    <property type="match status" value="1"/>
</dbReference>
<sequence>MKWGVSTYSFWQAMQTGEMDVIQAIGHIGDMGGEHVEIVPMGFDLTANPELIDAIKAKATEVGIAISNYAIGANFAGLDAEAYEREIDRVKREVDIAAALGAKLMRHDVASSRDTSIGRFMEDLPKLAEACRRIADYAAPLGITTSVENHGYYIQASDRVQALVNEVGRDNFRTTLDIGNFVCVDENPTVAVRNNIPFASIVHFKDFYIRPAALDPGEGWFRSSGGAYLRGAIVGHGDLDIRSAVRIVRESGYDGYVSIEFEGMESCVDATKLALSNARRLWEETKQAEGAR</sequence>
<evidence type="ECO:0000259" key="2">
    <source>
        <dbReference type="Pfam" id="PF01261"/>
    </source>
</evidence>
<name>A0A3D9I126_9BACL</name>
<evidence type="ECO:0000256" key="1">
    <source>
        <dbReference type="SAM" id="Coils"/>
    </source>
</evidence>
<reference evidence="3 4" key="1">
    <citation type="submission" date="2018-07" db="EMBL/GenBank/DDBJ databases">
        <title>Genomic Encyclopedia of Type Strains, Phase III (KMG-III): the genomes of soil and plant-associated and newly described type strains.</title>
        <authorList>
            <person name="Whitman W."/>
        </authorList>
    </citation>
    <scope>NUCLEOTIDE SEQUENCE [LARGE SCALE GENOMIC DNA]</scope>
    <source>
        <strain evidence="3 4">CECT 8236</strain>
    </source>
</reference>
<dbReference type="RefSeq" id="WP_115994747.1">
    <property type="nucleotide sequence ID" value="NZ_QRDY01000017.1"/>
</dbReference>
<dbReference type="Gene3D" id="3.20.20.150">
    <property type="entry name" value="Divalent-metal-dependent TIM barrel enzymes"/>
    <property type="match status" value="1"/>
</dbReference>
<dbReference type="EMBL" id="QRDY01000017">
    <property type="protein sequence ID" value="RED55468.1"/>
    <property type="molecule type" value="Genomic_DNA"/>
</dbReference>
<dbReference type="AlphaFoldDB" id="A0A3D9I126"/>
<gene>
    <name evidence="3" type="ORF">DFP95_1172</name>
</gene>
<dbReference type="InterPro" id="IPR050312">
    <property type="entry name" value="IolE/XylAMocC-like"/>
</dbReference>
<keyword evidence="3" id="KW-0413">Isomerase</keyword>
<dbReference type="Proteomes" id="UP000256869">
    <property type="component" value="Unassembled WGS sequence"/>
</dbReference>
<dbReference type="InterPro" id="IPR036237">
    <property type="entry name" value="Xyl_isomerase-like_sf"/>
</dbReference>